<sequence>MVPVDSSIEIIETLSRKRSNDVIELTSEFDDLAPLVVQSSTLGCPSSPRSHNANCVTPRSSQKNPKDRSVELSCTFQNDTHLENGITNSASRSKMRKIINLDESCANSTELLHGSSPKLSRLSVCKGINLDQLVGDDIPSSTDFTDGHISSPQSAQKCLSIAALTAKWSQKQDIGKLEENVLSSPPRPREQVNSPPCDKKLFVSSSSLDFGTSGTGLQIAEIPKESSVAGSPLKRLREVNLESCIEGSPIRSPADKNNEVDTIEDSSDFVLFEKSDQKNLIWKPELQMSRPRGVNSLDSLKANSLPNEKDDKLHGKFSRFIVNEKYFTDEDSRHEVSKHLASSAAKKRFNTVNKLIKDVVALRAEIFLDMDESLCEEFKEDGIDFREEIKPTTVIHTHTTTPLIKIRRCCDSVYDYKHGIFYPENRSMVTETVSLLYFDALDFFHQYKTQASRLVGLVNTLKETKQQVIVILSGRDRLFKGLQMVENKRFRDQVDEELHGTKVNRSRAKSRQTEILEELAMPANQIDVTTDKIAICLGVQFFTAETKRDAVTWITNLISVVSRKRYDPIIRHQQWSHINLRSAQDSRDALAKAIEQLDQMTRLRAQRVVAVYKSYQQLFEDVQNGFLTSGEDGNALMPGAAESAVVSLLTAENPDDLVYLS</sequence>
<dbReference type="Proteomes" id="UP000190274">
    <property type="component" value="Chromosome D"/>
</dbReference>
<dbReference type="AlphaFoldDB" id="A0A1G4J427"/>
<gene>
    <name evidence="2" type="ORF">LADA_0D01794G</name>
</gene>
<dbReference type="STRING" id="1266660.A0A1G4J427"/>
<proteinExistence type="predicted"/>
<dbReference type="OrthoDB" id="343092at2759"/>
<evidence type="ECO:0000256" key="1">
    <source>
        <dbReference type="SAM" id="MobiDB-lite"/>
    </source>
</evidence>
<feature type="region of interest" description="Disordered" evidence="1">
    <location>
        <begin position="43"/>
        <end position="68"/>
    </location>
</feature>
<accession>A0A1G4J427</accession>
<evidence type="ECO:0000313" key="2">
    <source>
        <dbReference type="EMBL" id="SCU84458.1"/>
    </source>
</evidence>
<dbReference type="EMBL" id="LT598454">
    <property type="protein sequence ID" value="SCU84458.1"/>
    <property type="molecule type" value="Genomic_DNA"/>
</dbReference>
<feature type="compositionally biased region" description="Polar residues" evidence="1">
    <location>
        <begin position="43"/>
        <end position="63"/>
    </location>
</feature>
<evidence type="ECO:0000313" key="3">
    <source>
        <dbReference type="Proteomes" id="UP000190274"/>
    </source>
</evidence>
<organism evidence="2 3">
    <name type="scientific">Lachancea dasiensis</name>
    <dbReference type="NCBI Taxonomy" id="1072105"/>
    <lineage>
        <taxon>Eukaryota</taxon>
        <taxon>Fungi</taxon>
        <taxon>Dikarya</taxon>
        <taxon>Ascomycota</taxon>
        <taxon>Saccharomycotina</taxon>
        <taxon>Saccharomycetes</taxon>
        <taxon>Saccharomycetales</taxon>
        <taxon>Saccharomycetaceae</taxon>
        <taxon>Lachancea</taxon>
    </lineage>
</organism>
<name>A0A1G4J427_9SACH</name>
<reference evidence="2 3" key="1">
    <citation type="submission" date="2016-03" db="EMBL/GenBank/DDBJ databases">
        <authorList>
            <person name="Devillers H."/>
        </authorList>
    </citation>
    <scope>NUCLEOTIDE SEQUENCE [LARGE SCALE GENOMIC DNA]</scope>
    <source>
        <strain evidence="2">CBS 10888</strain>
    </source>
</reference>
<keyword evidence="3" id="KW-1185">Reference proteome</keyword>
<protein>
    <submittedName>
        <fullName evidence="2">LADA_0D01794g1_1</fullName>
    </submittedName>
</protein>